<dbReference type="Proteomes" id="UP000017836">
    <property type="component" value="Unassembled WGS sequence"/>
</dbReference>
<evidence type="ECO:0000313" key="4">
    <source>
        <dbReference type="Proteomes" id="UP000017836"/>
    </source>
</evidence>
<accession>W1NHK4</accession>
<name>W1NHK4_AMBTC</name>
<dbReference type="AlphaFoldDB" id="W1NHK4"/>
<dbReference type="OMA" id="GAPCKCW"/>
<dbReference type="InterPro" id="IPR040304">
    <property type="entry name" value="ATG8-IP-1/2"/>
</dbReference>
<sequence>MADNEKEGEETPGRGNDWEVVSLTASTYAAAPGPKSFEGSEDDKDRELSKDNKEECSPALFMSDHFVFPPSEHENLPIEVDSPEIIENPSNLSESVDGSKPDSQIYEIRNEAEVDVAEDDRLERILEHKKTAEEETLHGIVFFDDKGKKLYDYGKDVKGGKGLQGLDWMEPIKHPEVEEMQDIYRVTKLGSFHDEADVGGSTICDKGSIIAEELKGAEETDDPSSPSNLGSLSESLRSAKPLKEKKSDGSGLPCEAWWKRHAASLYAQAKEANTFWSIFVAAAVMGLVILGQRWQQERWKVQQLKFGINDEVSQSLFI</sequence>
<keyword evidence="2" id="KW-1133">Transmembrane helix</keyword>
<dbReference type="PANTHER" id="PTHR34797">
    <property type="entry name" value="ATG8-INTERACTING PROTEIN 2"/>
    <property type="match status" value="1"/>
</dbReference>
<proteinExistence type="predicted"/>
<keyword evidence="4" id="KW-1185">Reference proteome</keyword>
<dbReference type="EMBL" id="KI397501">
    <property type="protein sequence ID" value="ERM94983.1"/>
    <property type="molecule type" value="Genomic_DNA"/>
</dbReference>
<gene>
    <name evidence="3" type="ORF">AMTR_s00009p00223610</name>
</gene>
<feature type="transmembrane region" description="Helical" evidence="2">
    <location>
        <begin position="274"/>
        <end position="291"/>
    </location>
</feature>
<evidence type="ECO:0000256" key="2">
    <source>
        <dbReference type="SAM" id="Phobius"/>
    </source>
</evidence>
<feature type="region of interest" description="Disordered" evidence="1">
    <location>
        <begin position="24"/>
        <end position="54"/>
    </location>
</feature>
<organism evidence="3 4">
    <name type="scientific">Amborella trichopoda</name>
    <dbReference type="NCBI Taxonomy" id="13333"/>
    <lineage>
        <taxon>Eukaryota</taxon>
        <taxon>Viridiplantae</taxon>
        <taxon>Streptophyta</taxon>
        <taxon>Embryophyta</taxon>
        <taxon>Tracheophyta</taxon>
        <taxon>Spermatophyta</taxon>
        <taxon>Magnoliopsida</taxon>
        <taxon>Amborellales</taxon>
        <taxon>Amborellaceae</taxon>
        <taxon>Amborella</taxon>
    </lineage>
</organism>
<dbReference type="HOGENOM" id="CLU_054659_0_0_1"/>
<protein>
    <submittedName>
        <fullName evidence="3">Uncharacterized protein</fullName>
    </submittedName>
</protein>
<dbReference type="STRING" id="13333.W1NHK4"/>
<feature type="compositionally biased region" description="Basic and acidic residues" evidence="1">
    <location>
        <begin position="43"/>
        <end position="54"/>
    </location>
</feature>
<dbReference type="eggNOG" id="KOG1347">
    <property type="taxonomic scope" value="Eukaryota"/>
</dbReference>
<evidence type="ECO:0000256" key="1">
    <source>
        <dbReference type="SAM" id="MobiDB-lite"/>
    </source>
</evidence>
<dbReference type="PANTHER" id="PTHR34797:SF1">
    <property type="entry name" value="ATG8-INTERACTING PROTEIN 2"/>
    <property type="match status" value="1"/>
</dbReference>
<reference evidence="4" key="1">
    <citation type="journal article" date="2013" name="Science">
        <title>The Amborella genome and the evolution of flowering plants.</title>
        <authorList>
            <consortium name="Amborella Genome Project"/>
        </authorList>
    </citation>
    <scope>NUCLEOTIDE SEQUENCE [LARGE SCALE GENOMIC DNA]</scope>
</reference>
<keyword evidence="2" id="KW-0812">Transmembrane</keyword>
<keyword evidence="2" id="KW-0472">Membrane</keyword>
<evidence type="ECO:0000313" key="3">
    <source>
        <dbReference type="EMBL" id="ERM94983.1"/>
    </source>
</evidence>
<feature type="compositionally biased region" description="Low complexity" evidence="1">
    <location>
        <begin position="224"/>
        <end position="236"/>
    </location>
</feature>
<dbReference type="Gramene" id="ERM94983">
    <property type="protein sequence ID" value="ERM94983"/>
    <property type="gene ID" value="AMTR_s00009p00223610"/>
</dbReference>
<feature type="region of interest" description="Disordered" evidence="1">
    <location>
        <begin position="216"/>
        <end position="251"/>
    </location>
</feature>